<feature type="transmembrane region" description="Helical" evidence="5">
    <location>
        <begin position="237"/>
        <end position="259"/>
    </location>
</feature>
<dbReference type="AlphaFoldDB" id="A0A0M0JLP2"/>
<keyword evidence="7" id="KW-1185">Reference proteome</keyword>
<dbReference type="Pfam" id="PF04142">
    <property type="entry name" value="Nuc_sug_transp"/>
    <property type="match status" value="1"/>
</dbReference>
<gene>
    <name evidence="6" type="ORF">Ctob_007036</name>
</gene>
<evidence type="ECO:0000313" key="6">
    <source>
        <dbReference type="EMBL" id="KOO27257.1"/>
    </source>
</evidence>
<feature type="transmembrane region" description="Helical" evidence="5">
    <location>
        <begin position="295"/>
        <end position="314"/>
    </location>
</feature>
<dbReference type="InterPro" id="IPR007271">
    <property type="entry name" value="Nuc_sug_transpt"/>
</dbReference>
<evidence type="ECO:0000313" key="7">
    <source>
        <dbReference type="Proteomes" id="UP000037460"/>
    </source>
</evidence>
<dbReference type="GO" id="GO:0015165">
    <property type="term" value="F:pyrimidine nucleotide-sugar transmembrane transporter activity"/>
    <property type="evidence" value="ECO:0007669"/>
    <property type="project" value="InterPro"/>
</dbReference>
<dbReference type="SUPFAM" id="SSF103481">
    <property type="entry name" value="Multidrug resistance efflux transporter EmrE"/>
    <property type="match status" value="1"/>
</dbReference>
<feature type="transmembrane region" description="Helical" evidence="5">
    <location>
        <begin position="205"/>
        <end position="225"/>
    </location>
</feature>
<dbReference type="EMBL" id="JWZX01002740">
    <property type="protein sequence ID" value="KOO27257.1"/>
    <property type="molecule type" value="Genomic_DNA"/>
</dbReference>
<organism evidence="6 7">
    <name type="scientific">Chrysochromulina tobinii</name>
    <dbReference type="NCBI Taxonomy" id="1460289"/>
    <lineage>
        <taxon>Eukaryota</taxon>
        <taxon>Haptista</taxon>
        <taxon>Haptophyta</taxon>
        <taxon>Prymnesiophyceae</taxon>
        <taxon>Prymnesiales</taxon>
        <taxon>Chrysochromulinaceae</taxon>
        <taxon>Chrysochromulina</taxon>
    </lineage>
</organism>
<evidence type="ECO:0000256" key="4">
    <source>
        <dbReference type="ARBA" id="ARBA00023136"/>
    </source>
</evidence>
<feature type="transmembrane region" description="Helical" evidence="5">
    <location>
        <begin position="165"/>
        <end position="185"/>
    </location>
</feature>
<keyword evidence="4 5" id="KW-0472">Membrane</keyword>
<dbReference type="GO" id="GO:0000139">
    <property type="term" value="C:Golgi membrane"/>
    <property type="evidence" value="ECO:0007669"/>
    <property type="project" value="InterPro"/>
</dbReference>
<proteinExistence type="predicted"/>
<evidence type="ECO:0000256" key="3">
    <source>
        <dbReference type="ARBA" id="ARBA00022989"/>
    </source>
</evidence>
<dbReference type="PANTHER" id="PTHR10231">
    <property type="entry name" value="NUCLEOTIDE-SUGAR TRANSMEMBRANE TRANSPORTER"/>
    <property type="match status" value="1"/>
</dbReference>
<reference evidence="7" key="1">
    <citation type="journal article" date="2015" name="PLoS Genet.">
        <title>Genome Sequence and Transcriptome Analyses of Chrysochromulina tobin: Metabolic Tools for Enhanced Algal Fitness in the Prominent Order Prymnesiales (Haptophyceae).</title>
        <authorList>
            <person name="Hovde B.T."/>
            <person name="Deodato C.R."/>
            <person name="Hunsperger H.M."/>
            <person name="Ryken S.A."/>
            <person name="Yost W."/>
            <person name="Jha R.K."/>
            <person name="Patterson J."/>
            <person name="Monnat R.J. Jr."/>
            <person name="Barlow S.B."/>
            <person name="Starkenburg S.R."/>
            <person name="Cattolico R.A."/>
        </authorList>
    </citation>
    <scope>NUCLEOTIDE SEQUENCE</scope>
    <source>
        <strain evidence="7">CCMP291</strain>
    </source>
</reference>
<dbReference type="InterPro" id="IPR037185">
    <property type="entry name" value="EmrE-like"/>
</dbReference>
<dbReference type="OrthoDB" id="408493at2759"/>
<evidence type="ECO:0000256" key="2">
    <source>
        <dbReference type="ARBA" id="ARBA00022692"/>
    </source>
</evidence>
<feature type="transmembrane region" description="Helical" evidence="5">
    <location>
        <begin position="271"/>
        <end position="289"/>
    </location>
</feature>
<sequence length="362" mass="37601">MLLVVQSTSIVLLMRYSRTRPAAQDNIGPPYLASAAVLMAEVLKLPVCTMMAAYTLGGLGPLCDLLRTELFGSGFADTLKCSIPAMAFTVQGNLLFVALENLEAPTYQVSYQCKTLFTALFSVVLLGRQLKQLQWVALVLLVAGTVLVSDPFHAAPKKETGKESFAAGIASVLGAALLSASSSVYSEMMLEKAPSSPAVAAASLWLRNIQLGIFATPLAGIAMLLKDGAVVGDYGALHGFDSIVWAIVVLNGVGGLLVAATMKYADNIAKCFAVALAIVSGTLLAVPLFDFTLSSVFGAGAICTVVASTLFSLAPDRLPLIGGASLGPRSPSKAASAAKILEELESAPTPPEHVPLLKQSGE</sequence>
<keyword evidence="3 5" id="KW-1133">Transmembrane helix</keyword>
<dbReference type="PIRSF" id="PIRSF005799">
    <property type="entry name" value="UDP-gal_transpt"/>
    <property type="match status" value="1"/>
</dbReference>
<feature type="transmembrane region" description="Helical" evidence="5">
    <location>
        <begin position="109"/>
        <end position="126"/>
    </location>
</feature>
<dbReference type="Proteomes" id="UP000037460">
    <property type="component" value="Unassembled WGS sequence"/>
</dbReference>
<comment type="caution">
    <text evidence="6">The sequence shown here is derived from an EMBL/GenBank/DDBJ whole genome shotgun (WGS) entry which is preliminary data.</text>
</comment>
<accession>A0A0M0JLP2</accession>
<keyword evidence="2 5" id="KW-0812">Transmembrane</keyword>
<dbReference type="NCBIfam" id="TIGR00803">
    <property type="entry name" value="nst"/>
    <property type="match status" value="1"/>
</dbReference>
<protein>
    <submittedName>
        <fullName evidence="6">Udp-n-acetylglucosamine transporter</fullName>
    </submittedName>
</protein>
<evidence type="ECO:0000256" key="1">
    <source>
        <dbReference type="ARBA" id="ARBA00004141"/>
    </source>
</evidence>
<feature type="transmembrane region" description="Helical" evidence="5">
    <location>
        <begin position="133"/>
        <end position="153"/>
    </location>
</feature>
<evidence type="ECO:0000256" key="5">
    <source>
        <dbReference type="SAM" id="Phobius"/>
    </source>
</evidence>
<name>A0A0M0JLP2_9EUKA</name>
<comment type="subcellular location">
    <subcellularLocation>
        <location evidence="1">Membrane</location>
        <topology evidence="1">Multi-pass membrane protein</topology>
    </subcellularLocation>
</comment>